<dbReference type="EMBL" id="JAIRBT010000039">
    <property type="protein sequence ID" value="MBZ6068279.1"/>
    <property type="molecule type" value="Genomic_DNA"/>
</dbReference>
<dbReference type="SUPFAM" id="SSF53187">
    <property type="entry name" value="Zn-dependent exopeptidases"/>
    <property type="match status" value="1"/>
</dbReference>
<dbReference type="InterPro" id="IPR002933">
    <property type="entry name" value="Peptidase_M20"/>
</dbReference>
<protein>
    <submittedName>
        <fullName evidence="3">Amidohydrolase</fullName>
    </submittedName>
</protein>
<name>A0ABS7VHC1_9GAMM</name>
<dbReference type="PANTHER" id="PTHR30575">
    <property type="entry name" value="PEPTIDASE M20"/>
    <property type="match status" value="1"/>
</dbReference>
<evidence type="ECO:0000259" key="2">
    <source>
        <dbReference type="Pfam" id="PF07687"/>
    </source>
</evidence>
<keyword evidence="1" id="KW-0378">Hydrolase</keyword>
<dbReference type="NCBIfam" id="TIGR01891">
    <property type="entry name" value="amidohydrolases"/>
    <property type="match status" value="1"/>
</dbReference>
<dbReference type="Gene3D" id="3.40.630.10">
    <property type="entry name" value="Zn peptidases"/>
    <property type="match status" value="2"/>
</dbReference>
<dbReference type="InterPro" id="IPR011650">
    <property type="entry name" value="Peptidase_M20_dimer"/>
</dbReference>
<dbReference type="PANTHER" id="PTHR30575:SF3">
    <property type="entry name" value="PEPTIDASE M20 DIMERISATION DOMAIN-CONTAINING PROTEIN"/>
    <property type="match status" value="1"/>
</dbReference>
<sequence>MHVDELVTWRRDLHRYPEAAWKEFRTTSLIARHLEASGYSLLLGESLMAAPFVMGREVDVAAEKARALHQGGDPAWLERMGDLTGVMGLLETGRPGPTLAFRFDIDAVEVCESDDPHHPPVRDGFCSQNPGWMHACGHDGHTAIGLALATRLMQHKAQLCGRIKLLFQPAEEGCRGGKAMASGGALDDVDALLCLHLGIHADSGELVLNPTDFLCSTKFDVHFFGTPAHAGLEPNAGTNALAAACSATTALFGIPRHRDGMTRINIGTLQGGSGRNVIAEHALLCGETRGAAPHLNDYMFGQVQRIVEGTALAYGVTYRIIKQGEAQGLANSPELLSELAPLARDEGLEVVPTRRFGASEDAGFLMERVQRAGGQAAYLVLGATLAAPHHHNAFDFDEGVLVQAVNLLERWALTRAR</sequence>
<proteinExistence type="predicted"/>
<dbReference type="InterPro" id="IPR036264">
    <property type="entry name" value="Bact_exopeptidase_dim_dom"/>
</dbReference>
<evidence type="ECO:0000313" key="4">
    <source>
        <dbReference type="Proteomes" id="UP000774958"/>
    </source>
</evidence>
<accession>A0ABS7VHC1</accession>
<evidence type="ECO:0000313" key="3">
    <source>
        <dbReference type="EMBL" id="MBZ6068279.1"/>
    </source>
</evidence>
<feature type="domain" description="Peptidase M20 dimerisation" evidence="2">
    <location>
        <begin position="218"/>
        <end position="282"/>
    </location>
</feature>
<evidence type="ECO:0000256" key="1">
    <source>
        <dbReference type="ARBA" id="ARBA00022801"/>
    </source>
</evidence>
<dbReference type="InterPro" id="IPR017439">
    <property type="entry name" value="Amidohydrolase"/>
</dbReference>
<dbReference type="PIRSF" id="PIRSF005962">
    <property type="entry name" value="Pept_M20D_amidohydro"/>
    <property type="match status" value="1"/>
</dbReference>
<dbReference type="Pfam" id="PF01546">
    <property type="entry name" value="Peptidase_M20"/>
    <property type="match status" value="1"/>
</dbReference>
<reference evidence="3 4" key="1">
    <citation type="submission" date="2021-09" db="EMBL/GenBank/DDBJ databases">
        <title>Aeromonas schubertii isolated from Asian sea bass.</title>
        <authorList>
            <person name="Pinpimai K."/>
        </authorList>
    </citation>
    <scope>NUCLEOTIDE SEQUENCE [LARGE SCALE GENOMIC DNA]</scope>
    <source>
        <strain evidence="3 4">CHULA2021a</strain>
    </source>
</reference>
<dbReference type="RefSeq" id="WP_224163680.1">
    <property type="nucleotide sequence ID" value="NZ_JAIRBT010000039.1"/>
</dbReference>
<dbReference type="Pfam" id="PF07687">
    <property type="entry name" value="M20_dimer"/>
    <property type="match status" value="1"/>
</dbReference>
<dbReference type="SUPFAM" id="SSF55031">
    <property type="entry name" value="Bacterial exopeptidase dimerisation domain"/>
    <property type="match status" value="1"/>
</dbReference>
<organism evidence="3 4">
    <name type="scientific">Aeromonas schubertii</name>
    <dbReference type="NCBI Taxonomy" id="652"/>
    <lineage>
        <taxon>Bacteria</taxon>
        <taxon>Pseudomonadati</taxon>
        <taxon>Pseudomonadota</taxon>
        <taxon>Gammaproteobacteria</taxon>
        <taxon>Aeromonadales</taxon>
        <taxon>Aeromonadaceae</taxon>
        <taxon>Aeromonas</taxon>
    </lineage>
</organism>
<keyword evidence="4" id="KW-1185">Reference proteome</keyword>
<gene>
    <name evidence="3" type="ORF">LA374_19025</name>
</gene>
<dbReference type="Proteomes" id="UP000774958">
    <property type="component" value="Unassembled WGS sequence"/>
</dbReference>
<comment type="caution">
    <text evidence="3">The sequence shown here is derived from an EMBL/GenBank/DDBJ whole genome shotgun (WGS) entry which is preliminary data.</text>
</comment>
<dbReference type="InterPro" id="IPR052030">
    <property type="entry name" value="Peptidase_M20/M20A_hydrolases"/>
</dbReference>